<dbReference type="AlphaFoldDB" id="E0I9M1"/>
<keyword evidence="1" id="KW-0472">Membrane</keyword>
<evidence type="ECO:0000256" key="1">
    <source>
        <dbReference type="SAM" id="Phobius"/>
    </source>
</evidence>
<dbReference type="EMBL" id="AEDD01000005">
    <property type="protein sequence ID" value="EFM11105.1"/>
    <property type="molecule type" value="Genomic_DNA"/>
</dbReference>
<evidence type="ECO:0000313" key="3">
    <source>
        <dbReference type="Proteomes" id="UP000005387"/>
    </source>
</evidence>
<organism evidence="2 3">
    <name type="scientific">Paenibacillus curdlanolyticus YK9</name>
    <dbReference type="NCBI Taxonomy" id="717606"/>
    <lineage>
        <taxon>Bacteria</taxon>
        <taxon>Bacillati</taxon>
        <taxon>Bacillota</taxon>
        <taxon>Bacilli</taxon>
        <taxon>Bacillales</taxon>
        <taxon>Paenibacillaceae</taxon>
        <taxon>Paenibacillus</taxon>
    </lineage>
</organism>
<feature type="transmembrane region" description="Helical" evidence="1">
    <location>
        <begin position="161"/>
        <end position="182"/>
    </location>
</feature>
<gene>
    <name evidence="2" type="ORF">PaecuDRAFT_2358</name>
</gene>
<feature type="transmembrane region" description="Helical" evidence="1">
    <location>
        <begin position="194"/>
        <end position="211"/>
    </location>
</feature>
<accession>E0I9M1</accession>
<sequence length="214" mass="23605">MILAGVLLRSRFHFFFPDQLRAYQEYPRVMFWSFSLFNAGILLMWPAILEVVRLVHRTRPGWAKWGGCFVIFGLFARTFHAGVDHLAFQLVRIQNVESATSAVADSYGAFHIFSILNLPILLGWIVLAIGVYRAKTLNLFRSIALGLMSALPLGVLKGTTIFSIIAVAGLCLALVPLGVKVLQDGPRPTSRNAVLVIVLSIILSAVFYFIGQAG</sequence>
<feature type="transmembrane region" description="Helical" evidence="1">
    <location>
        <begin position="110"/>
        <end position="132"/>
    </location>
</feature>
<reference evidence="2 3" key="1">
    <citation type="submission" date="2010-07" db="EMBL/GenBank/DDBJ databases">
        <title>The draft genome of Paenibacillus curdlanolyticus YK9.</title>
        <authorList>
            <consortium name="US DOE Joint Genome Institute (JGI-PGF)"/>
            <person name="Lucas S."/>
            <person name="Copeland A."/>
            <person name="Lapidus A."/>
            <person name="Cheng J.-F."/>
            <person name="Bruce D."/>
            <person name="Goodwin L."/>
            <person name="Pitluck S."/>
            <person name="Land M.L."/>
            <person name="Hauser L."/>
            <person name="Chang Y.-J."/>
            <person name="Jeffries C."/>
            <person name="Anderson I.J."/>
            <person name="Johnson E."/>
            <person name="Loganathan U."/>
            <person name="Mulhopadhyay B."/>
            <person name="Kyrpides N."/>
            <person name="Woyke T.J."/>
        </authorList>
    </citation>
    <scope>NUCLEOTIDE SEQUENCE [LARGE SCALE GENOMIC DNA]</scope>
    <source>
        <strain evidence="2 3">YK9</strain>
    </source>
</reference>
<feature type="transmembrane region" description="Helical" evidence="1">
    <location>
        <begin position="29"/>
        <end position="49"/>
    </location>
</feature>
<feature type="transmembrane region" description="Helical" evidence="1">
    <location>
        <begin position="61"/>
        <end position="80"/>
    </location>
</feature>
<keyword evidence="1" id="KW-0812">Transmembrane</keyword>
<feature type="transmembrane region" description="Helical" evidence="1">
    <location>
        <begin position="139"/>
        <end position="155"/>
    </location>
</feature>
<keyword evidence="1" id="KW-1133">Transmembrane helix</keyword>
<proteinExistence type="predicted"/>
<dbReference type="eggNOG" id="ENOG5033T88">
    <property type="taxonomic scope" value="Bacteria"/>
</dbReference>
<evidence type="ECO:0000313" key="2">
    <source>
        <dbReference type="EMBL" id="EFM11105.1"/>
    </source>
</evidence>
<keyword evidence="3" id="KW-1185">Reference proteome</keyword>
<name>E0I9M1_9BACL</name>
<dbReference type="Proteomes" id="UP000005387">
    <property type="component" value="Unassembled WGS sequence"/>
</dbReference>
<protein>
    <submittedName>
        <fullName evidence="2">Uncharacterized protein</fullName>
    </submittedName>
</protein>
<dbReference type="STRING" id="717606.PaecuDRAFT_2358"/>